<reference evidence="2" key="1">
    <citation type="journal article" date="2019" name="Int. J. Syst. Evol. Microbiol.">
        <title>The Global Catalogue of Microorganisms (GCM) 10K type strain sequencing project: providing services to taxonomists for standard genome sequencing and annotation.</title>
        <authorList>
            <consortium name="The Broad Institute Genomics Platform"/>
            <consortium name="The Broad Institute Genome Sequencing Center for Infectious Disease"/>
            <person name="Wu L."/>
            <person name="Ma J."/>
        </authorList>
    </citation>
    <scope>NUCLEOTIDE SEQUENCE [LARGE SCALE GENOMIC DNA]</scope>
    <source>
        <strain evidence="2">CGMCC 1.8859</strain>
    </source>
</reference>
<organism evidence="1 2">
    <name type="scientific">Silvimonas iriomotensis</name>
    <dbReference type="NCBI Taxonomy" id="449662"/>
    <lineage>
        <taxon>Bacteria</taxon>
        <taxon>Pseudomonadati</taxon>
        <taxon>Pseudomonadota</taxon>
        <taxon>Betaproteobacteria</taxon>
        <taxon>Neisseriales</taxon>
        <taxon>Chitinibacteraceae</taxon>
        <taxon>Silvimonas</taxon>
    </lineage>
</organism>
<proteinExistence type="predicted"/>
<sequence>MVDGGRHETGGDETVAEGGVFGQIWRQINHLAGFDVLAQRPAAPGGKHARRLAGAEGDLQFGFVGVVQDMGLLGLETGVGGFKARAGVVDQFCGGGVGLQVPFGNDLIGCHGAGRGCQGGNTKQRGQRTGSGFLHLFLR</sequence>
<dbReference type="Proteomes" id="UP000637267">
    <property type="component" value="Unassembled WGS sequence"/>
</dbReference>
<keyword evidence="2" id="KW-1185">Reference proteome</keyword>
<name>A0ABQ2P9J9_9NEIS</name>
<protein>
    <submittedName>
        <fullName evidence="1">Uncharacterized protein</fullName>
    </submittedName>
</protein>
<gene>
    <name evidence="1" type="ORF">GCM10010970_18990</name>
</gene>
<accession>A0ABQ2P9J9</accession>
<evidence type="ECO:0000313" key="2">
    <source>
        <dbReference type="Proteomes" id="UP000637267"/>
    </source>
</evidence>
<dbReference type="EMBL" id="BMLX01000002">
    <property type="protein sequence ID" value="GGP21135.1"/>
    <property type="molecule type" value="Genomic_DNA"/>
</dbReference>
<comment type="caution">
    <text evidence="1">The sequence shown here is derived from an EMBL/GenBank/DDBJ whole genome shotgun (WGS) entry which is preliminary data.</text>
</comment>
<evidence type="ECO:0000313" key="1">
    <source>
        <dbReference type="EMBL" id="GGP21135.1"/>
    </source>
</evidence>